<dbReference type="InterPro" id="IPR007359">
    <property type="entry name" value="SigmaE_reg_RseC_MucC"/>
</dbReference>
<evidence type="ECO:0000256" key="1">
    <source>
        <dbReference type="SAM" id="Phobius"/>
    </source>
</evidence>
<feature type="transmembrane region" description="Helical" evidence="1">
    <location>
        <begin position="107"/>
        <end position="126"/>
    </location>
</feature>
<dbReference type="PIRSF" id="PIRSF004923">
    <property type="entry name" value="RseC"/>
    <property type="match status" value="1"/>
</dbReference>
<dbReference type="PANTHER" id="PTHR35867">
    <property type="entry name" value="PROTEIN RSEC"/>
    <property type="match status" value="1"/>
</dbReference>
<organism evidence="2 3">
    <name type="scientific">Cellvibrio mixtus</name>
    <dbReference type="NCBI Taxonomy" id="39650"/>
    <lineage>
        <taxon>Bacteria</taxon>
        <taxon>Pseudomonadati</taxon>
        <taxon>Pseudomonadota</taxon>
        <taxon>Gammaproteobacteria</taxon>
        <taxon>Cellvibrionales</taxon>
        <taxon>Cellvibrionaceae</taxon>
        <taxon>Cellvibrio</taxon>
    </lineage>
</organism>
<sequence length="157" mass="17465">MILETGRIVSIEAEGVWVETIQKSACGSCKAEKGCGQSLLHKWDGHSAYIWVLLDGRDPARYTLGDEIQIGIPEEVIAKGSLLVYLVPVISLVVLTALAHNQFAHEGITTLAGLAGLVLGGLIVRWHSWRTRFDRDLQPVLVDEQQPLRFYRPLEQH</sequence>
<keyword evidence="1" id="KW-1133">Transmembrane helix</keyword>
<evidence type="ECO:0000313" key="3">
    <source>
        <dbReference type="Proteomes" id="UP000216101"/>
    </source>
</evidence>
<evidence type="ECO:0000313" key="2">
    <source>
        <dbReference type="EMBL" id="OZY84805.1"/>
    </source>
</evidence>
<reference evidence="3" key="1">
    <citation type="submission" date="2017-05" db="EMBL/GenBank/DDBJ databases">
        <authorList>
            <person name="Barney B.M."/>
        </authorList>
    </citation>
    <scope>NUCLEOTIDE SEQUENCE [LARGE SCALE GENOMIC DNA]</scope>
    <source>
        <strain evidence="3">PSBB022</strain>
    </source>
</reference>
<dbReference type="InterPro" id="IPR026268">
    <property type="entry name" value="RseC"/>
</dbReference>
<comment type="caution">
    <text evidence="2">The sequence shown here is derived from an EMBL/GenBank/DDBJ whole genome shotgun (WGS) entry which is preliminary data.</text>
</comment>
<dbReference type="EMBL" id="NHNI01000002">
    <property type="protein sequence ID" value="OZY84805.1"/>
    <property type="molecule type" value="Genomic_DNA"/>
</dbReference>
<keyword evidence="3" id="KW-1185">Reference proteome</keyword>
<gene>
    <name evidence="2" type="ORF">CBP51_16725</name>
</gene>
<dbReference type="Proteomes" id="UP000216101">
    <property type="component" value="Unassembled WGS sequence"/>
</dbReference>
<name>A0A266Q4N0_9GAMM</name>
<protein>
    <submittedName>
        <fullName evidence="2">Transcriptional regulator</fullName>
    </submittedName>
</protein>
<dbReference type="PANTHER" id="PTHR35867:SF1">
    <property type="entry name" value="PROTEIN RSEC"/>
    <property type="match status" value="1"/>
</dbReference>
<keyword evidence="1" id="KW-0472">Membrane</keyword>
<accession>A0A266Q4N0</accession>
<keyword evidence="1" id="KW-0812">Transmembrane</keyword>
<feature type="transmembrane region" description="Helical" evidence="1">
    <location>
        <begin position="82"/>
        <end position="101"/>
    </location>
</feature>
<dbReference type="Pfam" id="PF04246">
    <property type="entry name" value="RseC_MucC"/>
    <property type="match status" value="1"/>
</dbReference>
<proteinExistence type="predicted"/>
<dbReference type="AlphaFoldDB" id="A0A266Q4N0"/>
<dbReference type="RefSeq" id="WP_094985803.1">
    <property type="nucleotide sequence ID" value="NZ_NHNI01000002.1"/>
</dbReference>